<keyword evidence="7 12" id="KW-0720">Serine protease</keyword>
<evidence type="ECO:0000256" key="11">
    <source>
        <dbReference type="ARBA" id="ARBA00023180"/>
    </source>
</evidence>
<dbReference type="InterPro" id="IPR013057">
    <property type="entry name" value="AA_transpt_TM"/>
</dbReference>
<evidence type="ECO:0000256" key="9">
    <source>
        <dbReference type="ARBA" id="ARBA00023034"/>
    </source>
</evidence>
<feature type="transmembrane region" description="Helical" evidence="14">
    <location>
        <begin position="1431"/>
        <end position="1451"/>
    </location>
</feature>
<keyword evidence="9" id="KW-0333">Golgi apparatus</keyword>
<feature type="domain" description="MBTPS1 fourth" evidence="19">
    <location>
        <begin position="629"/>
        <end position="895"/>
    </location>
</feature>
<dbReference type="InterPro" id="IPR034185">
    <property type="entry name" value="Site-1_peptidase_cat_dom"/>
</dbReference>
<evidence type="ECO:0000256" key="4">
    <source>
        <dbReference type="ARBA" id="ARBA00022692"/>
    </source>
</evidence>
<evidence type="ECO:0000256" key="3">
    <source>
        <dbReference type="ARBA" id="ARBA00022670"/>
    </source>
</evidence>
<evidence type="ECO:0000256" key="6">
    <source>
        <dbReference type="ARBA" id="ARBA00022801"/>
    </source>
</evidence>
<feature type="domain" description="Membrane-bound transcription factor site-1 protease-like N-terminal" evidence="18">
    <location>
        <begin position="58"/>
        <end position="137"/>
    </location>
</feature>
<evidence type="ECO:0000259" key="19">
    <source>
        <dbReference type="Pfam" id="PF23090"/>
    </source>
</evidence>
<dbReference type="InterPro" id="IPR015500">
    <property type="entry name" value="Peptidase_S8_subtilisin-rel"/>
</dbReference>
<dbReference type="Pfam" id="PF00082">
    <property type="entry name" value="Peptidase_S8"/>
    <property type="match status" value="1"/>
</dbReference>
<evidence type="ECO:0000256" key="10">
    <source>
        <dbReference type="ARBA" id="ARBA00023136"/>
    </source>
</evidence>
<comment type="subcellular location">
    <subcellularLocation>
        <location evidence="1">Golgi apparatus membrane</location>
        <topology evidence="1">Single-pass membrane protein</topology>
    </subcellularLocation>
</comment>
<dbReference type="PRINTS" id="PR00723">
    <property type="entry name" value="SUBTILISIN"/>
</dbReference>
<dbReference type="PANTHER" id="PTHR43806:SF7">
    <property type="entry name" value="MEMBRANE-BOUND TRANSCRIPTION FACTOR SITE-1 PROTEASE"/>
    <property type="match status" value="1"/>
</dbReference>
<dbReference type="Pfam" id="PF23090">
    <property type="entry name" value="MBTPS1_4th"/>
    <property type="match status" value="1"/>
</dbReference>
<feature type="region of interest" description="Disordered" evidence="13">
    <location>
        <begin position="1039"/>
        <end position="1077"/>
    </location>
</feature>
<feature type="transmembrane region" description="Helical" evidence="14">
    <location>
        <begin position="1457"/>
        <end position="1484"/>
    </location>
</feature>
<dbReference type="InterPro" id="IPR050131">
    <property type="entry name" value="Peptidase_S8_subtilisin-like"/>
</dbReference>
<dbReference type="InterPro" id="IPR022398">
    <property type="entry name" value="Peptidase_S8_His-AS"/>
</dbReference>
<evidence type="ECO:0000256" key="12">
    <source>
        <dbReference type="PROSITE-ProRule" id="PRU01240"/>
    </source>
</evidence>
<comment type="caution">
    <text evidence="21">The sequence shown here is derived from an EMBL/GenBank/DDBJ whole genome shotgun (WGS) entry which is preliminary data.</text>
</comment>
<dbReference type="InterPro" id="IPR023828">
    <property type="entry name" value="Peptidase_S8_Ser-AS"/>
</dbReference>
<dbReference type="PANTHER" id="PTHR43806">
    <property type="entry name" value="PEPTIDASE S8"/>
    <property type="match status" value="1"/>
</dbReference>
<feature type="transmembrane region" description="Helical" evidence="14">
    <location>
        <begin position="1014"/>
        <end position="1034"/>
    </location>
</feature>
<gene>
    <name evidence="21" type="ORF">QQF64_012346</name>
</gene>
<feature type="transmembrane region" description="Helical" evidence="14">
    <location>
        <begin position="1182"/>
        <end position="1206"/>
    </location>
</feature>
<dbReference type="PROSITE" id="PS51892">
    <property type="entry name" value="SUBTILASE"/>
    <property type="match status" value="1"/>
</dbReference>
<keyword evidence="10 14" id="KW-0472">Membrane</keyword>
<feature type="transmembrane region" description="Helical" evidence="14">
    <location>
        <begin position="1304"/>
        <end position="1328"/>
    </location>
</feature>
<evidence type="ECO:0000256" key="14">
    <source>
        <dbReference type="SAM" id="Phobius"/>
    </source>
</evidence>
<evidence type="ECO:0000313" key="22">
    <source>
        <dbReference type="Proteomes" id="UP001558613"/>
    </source>
</evidence>
<evidence type="ECO:0000259" key="17">
    <source>
        <dbReference type="Pfam" id="PF01490"/>
    </source>
</evidence>
<dbReference type="EMBL" id="JAYMGO010000018">
    <property type="protein sequence ID" value="KAL1256801.1"/>
    <property type="molecule type" value="Genomic_DNA"/>
</dbReference>
<dbReference type="InterPro" id="IPR057060">
    <property type="entry name" value="MBTPS1_3rd"/>
</dbReference>
<dbReference type="PROSITE" id="PS00138">
    <property type="entry name" value="SUBTILASE_SER"/>
    <property type="match status" value="1"/>
</dbReference>
<evidence type="ECO:0000259" key="18">
    <source>
        <dbReference type="Pfam" id="PF23001"/>
    </source>
</evidence>
<reference evidence="21 22" key="1">
    <citation type="submission" date="2023-09" db="EMBL/GenBank/DDBJ databases">
        <authorList>
            <person name="Wang M."/>
        </authorList>
    </citation>
    <scope>NUCLEOTIDE SEQUENCE [LARGE SCALE GENOMIC DNA]</scope>
    <source>
        <strain evidence="21">GT-2023</strain>
        <tissue evidence="21">Liver</tissue>
    </source>
</reference>
<dbReference type="Pfam" id="PF01490">
    <property type="entry name" value="Aa_trans"/>
    <property type="match status" value="1"/>
</dbReference>
<feature type="transmembrane region" description="Helical" evidence="14">
    <location>
        <begin position="1385"/>
        <end position="1410"/>
    </location>
</feature>
<dbReference type="Pfam" id="PF23094">
    <property type="entry name" value="MBTPS1_3rd"/>
    <property type="match status" value="1"/>
</dbReference>
<keyword evidence="11" id="KW-0325">Glycoprotein</keyword>
<proteinExistence type="inferred from homology"/>
<keyword evidence="4 14" id="KW-0812">Transmembrane</keyword>
<feature type="compositionally biased region" description="Basic residues" evidence="13">
    <location>
        <begin position="1039"/>
        <end position="1049"/>
    </location>
</feature>
<feature type="domain" description="Peptidase S8/S53" evidence="16">
    <location>
        <begin position="221"/>
        <end position="476"/>
    </location>
</feature>
<dbReference type="InterPro" id="IPR036852">
    <property type="entry name" value="Peptidase_S8/S53_dom_sf"/>
</dbReference>
<feature type="transmembrane region" description="Helical" evidence="14">
    <location>
        <begin position="1107"/>
        <end position="1132"/>
    </location>
</feature>
<feature type="signal peptide" evidence="15">
    <location>
        <begin position="1"/>
        <end position="21"/>
    </location>
</feature>
<evidence type="ECO:0000259" key="20">
    <source>
        <dbReference type="Pfam" id="PF23094"/>
    </source>
</evidence>
<dbReference type="CDD" id="cd07479">
    <property type="entry name" value="Peptidases_S8_SKI-1_like"/>
    <property type="match status" value="1"/>
</dbReference>
<evidence type="ECO:0000256" key="2">
    <source>
        <dbReference type="ARBA" id="ARBA00011073"/>
    </source>
</evidence>
<feature type="non-terminal residue" evidence="21">
    <location>
        <position position="1487"/>
    </location>
</feature>
<accession>A0ABR3LXM9</accession>
<comment type="similarity">
    <text evidence="2 12">Belongs to the peptidase S8 family.</text>
</comment>
<feature type="active site" description="Charge relay system" evidence="12">
    <location>
        <position position="230"/>
    </location>
</feature>
<feature type="transmembrane region" description="Helical" evidence="14">
    <location>
        <begin position="1266"/>
        <end position="1284"/>
    </location>
</feature>
<feature type="transmembrane region" description="Helical" evidence="14">
    <location>
        <begin position="1138"/>
        <end position="1161"/>
    </location>
</feature>
<dbReference type="Gene3D" id="3.40.50.200">
    <property type="entry name" value="Peptidase S8/S53 domain"/>
    <property type="match status" value="1"/>
</dbReference>
<keyword evidence="3 12" id="KW-0645">Protease</keyword>
<keyword evidence="8 14" id="KW-1133">Transmembrane helix</keyword>
<feature type="domain" description="MBTPS1 third" evidence="20">
    <location>
        <begin position="497"/>
        <end position="628"/>
    </location>
</feature>
<evidence type="ECO:0008006" key="23">
    <source>
        <dbReference type="Google" id="ProtNLM"/>
    </source>
</evidence>
<evidence type="ECO:0000256" key="15">
    <source>
        <dbReference type="SAM" id="SignalP"/>
    </source>
</evidence>
<feature type="chain" id="PRO_5046027707" description="Peptidase S8/S53 domain-containing protein" evidence="15">
    <location>
        <begin position="22"/>
        <end position="1487"/>
    </location>
</feature>
<feature type="transmembrane region" description="Helical" evidence="14">
    <location>
        <begin position="1237"/>
        <end position="1254"/>
    </location>
</feature>
<dbReference type="InterPro" id="IPR055143">
    <property type="entry name" value="MBTP1_N"/>
</dbReference>
<sequence length="1487" mass="165643">MIVRLCLLVAFLGGRLPVVGTEEGSGPFSTHFPPLNADALLSPNCSQLTLKLDFSTKVVKHEYIVAFNGYFTAKARSDFISSALRDVDTVNWRIVRRDNPASDYPSDFEVVEIRQDTRNSLLTLQDHPYIKRVTPQRMVLRSLKLTDSSTDGASPCNDTRWVQKWQSWQSSRPLRRTSLSLGSGFWHATGRHSSRRLLRAIPRHVAQILQADVLWQMGHTGSGVKVAVFDTGLSEKHPHFKNVKERTNWTNEKTLDDGLGHGTFVAGVIASMRECQGFAPDSELHIFRVFTNNQVSYTSWFLDAFNYAILKKIDVLNLSIGGPDFMDHPFVDKVWELTANKVIMVSAIGNDGPLYGTLNNPADQMDVIGVGGIDFEDNIARFSSRGMTTWELPGGYGRVKPDIVTYGSGVRGSGLKEGCRSLSGTSVASPVVAGAVTLLASTVLNRELVNPASMKQALIASARRLPGVNMFEQGHGKLDLLRAYQILNSYKPQASLSPSYIDLTECPYMWPYCSQPIYYGGMPTIVNVTILNGMGVTGRIVDKPIWQPYLPQNGDYVDVAVSYSPVLWPWAGYLAVSISVAKKAASWEGIAQGHVMVTVASPAENDSAIGGEMTSTVKLPVKVKIVPTPPRNKRILWDQYHNLRYPPGYFPRDNLRMKNDPLDWNGDHIHTNFRDMYQHLRSMGYFVEVLGAPITCFDASQYGTLLMVDSEEEYFPEEITKLRRDIDKGLSLIIFSDWYNTSVMRKVKFYDENTRQWWMPDTGGANVPALNDLISVWGMAFSDGLYEGDFTMADHDMYYASGCSIARFPEDGIVIAQTLKDQGLEVLKQETAVVENVPVLGLYQTPSAGGGRIALYGDSNCIDDSHRQKDCFWLLDALLQYTSYSMTPPSLTHSKNRVVPPTGTDRPLPQRLEGNHLYRYSKVLEAHLGDPKPRPLPACPHLSWAKPQPLNETAPSNLWKHQKLLSVDMDKVVLPHVRPYRPQVRPLSPGESGAWDIPGGIMPGRYNQEVGQTIPMFAFLGAMVVLSFFVVQLTKAKSKPKRRKPRVKRPLYLQQQQQQQTPHSGKNPTVELPQRSEWSKRANMEELAKESISFLTKSSLDTNGPKLGSLGAVFIMLKSALGAGLLIFPWAFEKAGGIHSAVTVEMISLVFLISGLVILGYSSSISGQNTYQAVVRDVCGPAIGNLCEICYVFNLFIISVAFLVIVADQLQKLCVSIYELITGLPESEMPYYWYTDQRFALFLLCLFFIFPLSVPKEISIQKYTSVLGTFAATYLTVAITAKYYMRPVHEINLSPLYSSGLSSWASMFSVIPTICFGFQCHEACVAVYSSMENRKLSHWVFISVVSMFICLIIYSLTGVFGYLTFGKNIAPDILMSYSGADVTMIIARLLFGISIVTIYPIIVLLGRSVIQDPLLRRRHKHTAVTKSYESRTRVALTTAWVTVTLLIAVFVPDISKVISVVGGVSAFFIFIFPGNCLSSFDLFYKAV</sequence>
<feature type="transmembrane region" description="Helical" evidence="14">
    <location>
        <begin position="1340"/>
        <end position="1365"/>
    </location>
</feature>
<evidence type="ECO:0000256" key="7">
    <source>
        <dbReference type="ARBA" id="ARBA00022825"/>
    </source>
</evidence>
<evidence type="ECO:0000313" key="21">
    <source>
        <dbReference type="EMBL" id="KAL1256801.1"/>
    </source>
</evidence>
<keyword evidence="5 15" id="KW-0732">Signal</keyword>
<dbReference type="InterPro" id="IPR057032">
    <property type="entry name" value="MBTPS1_4th"/>
</dbReference>
<name>A0ABR3LXM9_9TELE</name>
<evidence type="ECO:0000256" key="8">
    <source>
        <dbReference type="ARBA" id="ARBA00022989"/>
    </source>
</evidence>
<dbReference type="PROSITE" id="PS00137">
    <property type="entry name" value="SUBTILASE_HIS"/>
    <property type="match status" value="1"/>
</dbReference>
<evidence type="ECO:0000259" key="16">
    <source>
        <dbReference type="Pfam" id="PF00082"/>
    </source>
</evidence>
<keyword evidence="22" id="KW-1185">Reference proteome</keyword>
<feature type="active site" description="Charge relay system" evidence="12">
    <location>
        <position position="426"/>
    </location>
</feature>
<feature type="domain" description="Amino acid transporter transmembrane" evidence="17">
    <location>
        <begin position="1111"/>
        <end position="1474"/>
    </location>
</feature>
<organism evidence="21 22">
    <name type="scientific">Cirrhinus molitorella</name>
    <name type="common">mud carp</name>
    <dbReference type="NCBI Taxonomy" id="172907"/>
    <lineage>
        <taxon>Eukaryota</taxon>
        <taxon>Metazoa</taxon>
        <taxon>Chordata</taxon>
        <taxon>Craniata</taxon>
        <taxon>Vertebrata</taxon>
        <taxon>Euteleostomi</taxon>
        <taxon>Actinopterygii</taxon>
        <taxon>Neopterygii</taxon>
        <taxon>Teleostei</taxon>
        <taxon>Ostariophysi</taxon>
        <taxon>Cypriniformes</taxon>
        <taxon>Cyprinidae</taxon>
        <taxon>Labeoninae</taxon>
        <taxon>Labeonini</taxon>
        <taxon>Cirrhinus</taxon>
    </lineage>
</organism>
<dbReference type="InterPro" id="IPR000209">
    <property type="entry name" value="Peptidase_S8/S53_dom"/>
</dbReference>
<feature type="active site" description="Charge relay system" evidence="12">
    <location>
        <position position="261"/>
    </location>
</feature>
<evidence type="ECO:0000256" key="1">
    <source>
        <dbReference type="ARBA" id="ARBA00004194"/>
    </source>
</evidence>
<dbReference type="SUPFAM" id="SSF52743">
    <property type="entry name" value="Subtilisin-like"/>
    <property type="match status" value="1"/>
</dbReference>
<evidence type="ECO:0000256" key="5">
    <source>
        <dbReference type="ARBA" id="ARBA00022729"/>
    </source>
</evidence>
<keyword evidence="6 12" id="KW-0378">Hydrolase</keyword>
<dbReference type="Proteomes" id="UP001558613">
    <property type="component" value="Unassembled WGS sequence"/>
</dbReference>
<feature type="region of interest" description="Disordered" evidence="13">
    <location>
        <begin position="891"/>
        <end position="911"/>
    </location>
</feature>
<protein>
    <recommendedName>
        <fullName evidence="23">Peptidase S8/S53 domain-containing protein</fullName>
    </recommendedName>
</protein>
<dbReference type="Pfam" id="PF23001">
    <property type="entry name" value="MBTP1_N"/>
    <property type="match status" value="1"/>
</dbReference>
<evidence type="ECO:0000256" key="13">
    <source>
        <dbReference type="SAM" id="MobiDB-lite"/>
    </source>
</evidence>